<dbReference type="EMBL" id="JADEZV010000003">
    <property type="protein sequence ID" value="MBE9391526.1"/>
    <property type="molecule type" value="Genomic_DNA"/>
</dbReference>
<dbReference type="PANTHER" id="PTHR43637:SF3">
    <property type="entry name" value="FLAGELLA-RELATED PROTEIN H-RELATED"/>
    <property type="match status" value="1"/>
</dbReference>
<evidence type="ECO:0000259" key="3">
    <source>
        <dbReference type="Pfam" id="PF06745"/>
    </source>
</evidence>
<dbReference type="Gene3D" id="3.40.50.300">
    <property type="entry name" value="P-loop containing nucleotide triphosphate hydrolases"/>
    <property type="match status" value="1"/>
</dbReference>
<comment type="caution">
    <text evidence="4">The sequence shown here is derived from an EMBL/GenBank/DDBJ whole genome shotgun (WGS) entry which is preliminary data.</text>
</comment>
<keyword evidence="2" id="KW-0067">ATP-binding</keyword>
<dbReference type="Proteomes" id="UP000886076">
    <property type="component" value="Unassembled WGS sequence"/>
</dbReference>
<evidence type="ECO:0000313" key="5">
    <source>
        <dbReference type="EMBL" id="MBE9391526.1"/>
    </source>
</evidence>
<dbReference type="PANTHER" id="PTHR43637">
    <property type="entry name" value="UPF0273 PROTEIN TM_0370"/>
    <property type="match status" value="1"/>
</dbReference>
<proteinExistence type="predicted"/>
<name>A0A7C2ZQ68_9CREN</name>
<sequence length="234" mass="25862">MKTTVSTGNDELDVRLQGGLPYPSLILIEGEQGTSKTVLAQQFVYGALRDGLRGIVLETEMPSVDFLRKMKLLKMDIVDYVIKGKVRLHSILSKNLEINDVVLSNALTVFEKYINSKLDNFDFLAIDSLSMLVKFAKYSEVLEFFSNLKKISTSGKLIFATMHSSILSEDILTKLRAFCDGYIKLGISNIGGRSVKVMNIVKLRGAPTSFDSVISFDVDPAFGIKLVPIALARA</sequence>
<dbReference type="Proteomes" id="UP000652307">
    <property type="component" value="Unassembled WGS sequence"/>
</dbReference>
<evidence type="ECO:0000256" key="2">
    <source>
        <dbReference type="ARBA" id="ARBA00022840"/>
    </source>
</evidence>
<reference evidence="4" key="1">
    <citation type="journal article" date="2020" name="mSystems">
        <title>Genome- and Community-Level Interaction Insights into Carbon Utilization and Element Cycling Functions of Hydrothermarchaeota in Hydrothermal Sediment.</title>
        <authorList>
            <person name="Zhou Z."/>
            <person name="Liu Y."/>
            <person name="Xu W."/>
            <person name="Pan J."/>
            <person name="Luo Z.H."/>
            <person name="Li M."/>
        </authorList>
    </citation>
    <scope>NUCLEOTIDE SEQUENCE [LARGE SCALE GENOMIC DNA]</scope>
    <source>
        <strain evidence="4">SpSt-1261</strain>
    </source>
</reference>
<keyword evidence="1" id="KW-0547">Nucleotide-binding</keyword>
<dbReference type="NCBIfam" id="NF004723">
    <property type="entry name" value="PRK06067.1"/>
    <property type="match status" value="1"/>
</dbReference>
<protein>
    <submittedName>
        <fullName evidence="4">ATPase</fullName>
    </submittedName>
</protein>
<dbReference type="InterPro" id="IPR014774">
    <property type="entry name" value="KaiC-like_dom"/>
</dbReference>
<accession>A0A7C2ZQ68</accession>
<feature type="domain" description="KaiC-like" evidence="3">
    <location>
        <begin position="5"/>
        <end position="227"/>
    </location>
</feature>
<dbReference type="Pfam" id="PF06745">
    <property type="entry name" value="ATPase"/>
    <property type="match status" value="1"/>
</dbReference>
<dbReference type="GeneID" id="12450015"/>
<gene>
    <name evidence="4" type="ORF">ENO39_00825</name>
    <name evidence="5" type="ORF">IOK49_05515</name>
</gene>
<dbReference type="GO" id="GO:0005524">
    <property type="term" value="F:ATP binding"/>
    <property type="evidence" value="ECO:0007669"/>
    <property type="project" value="UniProtKB-KW"/>
</dbReference>
<dbReference type="InterPro" id="IPR027417">
    <property type="entry name" value="P-loop_NTPase"/>
</dbReference>
<dbReference type="RefSeq" id="WP_014558065.1">
    <property type="nucleotide sequence ID" value="NZ_DSFH01000017.1"/>
</dbReference>
<dbReference type="OMA" id="IVKYNNA"/>
<evidence type="ECO:0000256" key="1">
    <source>
        <dbReference type="ARBA" id="ARBA00022741"/>
    </source>
</evidence>
<dbReference type="SUPFAM" id="SSF52540">
    <property type="entry name" value="P-loop containing nucleoside triphosphate hydrolases"/>
    <property type="match status" value="1"/>
</dbReference>
<evidence type="ECO:0000313" key="4">
    <source>
        <dbReference type="EMBL" id="HEW63592.1"/>
    </source>
</evidence>
<reference evidence="5" key="2">
    <citation type="submission" date="2020-10" db="EMBL/GenBank/DDBJ databases">
        <title>Fervidococcus fontis strain 3639Fd - the first crenarchaeon capable of growth on lipids.</title>
        <authorList>
            <person name="Kochetkova T.V."/>
            <person name="Elcheninov A.G."/>
            <person name="Toschakov S.V."/>
            <person name="Kublanov I.V."/>
        </authorList>
    </citation>
    <scope>NUCLEOTIDE SEQUENCE</scope>
    <source>
        <strain evidence="5">3639Fd</strain>
    </source>
</reference>
<dbReference type="EMBL" id="DSFH01000017">
    <property type="protein sequence ID" value="HEW63592.1"/>
    <property type="molecule type" value="Genomic_DNA"/>
</dbReference>
<organism evidence="4">
    <name type="scientific">Fervidicoccus fontis</name>
    <dbReference type="NCBI Taxonomy" id="683846"/>
    <lineage>
        <taxon>Archaea</taxon>
        <taxon>Thermoproteota</taxon>
        <taxon>Thermoprotei</taxon>
        <taxon>Fervidicoccales</taxon>
        <taxon>Fervidicoccaceae</taxon>
        <taxon>Fervidicoccus</taxon>
    </lineage>
</organism>
<dbReference type="AlphaFoldDB" id="A0A7C2ZQ68"/>